<dbReference type="Pfam" id="PF20591">
    <property type="entry name" value="DUF6792"/>
    <property type="match status" value="1"/>
</dbReference>
<evidence type="ECO:0000256" key="2">
    <source>
        <dbReference type="SAM" id="MobiDB-lite"/>
    </source>
</evidence>
<dbReference type="Gene3D" id="2.150.10.10">
    <property type="entry name" value="Serralysin-like metalloprotease, C-terminal"/>
    <property type="match status" value="1"/>
</dbReference>
<feature type="region of interest" description="Disordered" evidence="2">
    <location>
        <begin position="517"/>
        <end position="552"/>
    </location>
</feature>
<keyword evidence="5" id="KW-1185">Reference proteome</keyword>
<dbReference type="RefSeq" id="WP_133735814.1">
    <property type="nucleotide sequence ID" value="NZ_SOAX01000003.1"/>
</dbReference>
<dbReference type="InterPro" id="IPR029058">
    <property type="entry name" value="AB_hydrolase_fold"/>
</dbReference>
<dbReference type="Proteomes" id="UP000295830">
    <property type="component" value="Unassembled WGS sequence"/>
</dbReference>
<gene>
    <name evidence="4" type="ORF">DES49_1535</name>
</gene>
<dbReference type="Pfam" id="PF00353">
    <property type="entry name" value="HemolysinCabind"/>
    <property type="match status" value="1"/>
</dbReference>
<dbReference type="InterPro" id="IPR046742">
    <property type="entry name" value="DUF6792"/>
</dbReference>
<dbReference type="GO" id="GO:0005509">
    <property type="term" value="F:calcium ion binding"/>
    <property type="evidence" value="ECO:0007669"/>
    <property type="project" value="InterPro"/>
</dbReference>
<comment type="caution">
    <text evidence="4">The sequence shown here is derived from an EMBL/GenBank/DDBJ whole genome shotgun (WGS) entry which is preliminary data.</text>
</comment>
<reference evidence="4 5" key="1">
    <citation type="submission" date="2019-03" db="EMBL/GenBank/DDBJ databases">
        <title>Genomic Encyclopedia of Type Strains, Phase IV (KMG-IV): sequencing the most valuable type-strain genomes for metagenomic binning, comparative biology and taxonomic classification.</title>
        <authorList>
            <person name="Goeker M."/>
        </authorList>
    </citation>
    <scope>NUCLEOTIDE SEQUENCE [LARGE SCALE GENOMIC DNA]</scope>
    <source>
        <strain evidence="4 5">DSM 15505</strain>
    </source>
</reference>
<dbReference type="OrthoDB" id="6278432at2"/>
<dbReference type="InterPro" id="IPR001343">
    <property type="entry name" value="Hemolysn_Ca-bd"/>
</dbReference>
<name>A0A4V3EQD5_9GAMM</name>
<dbReference type="EMBL" id="SOAX01000003">
    <property type="protein sequence ID" value="TDT41448.1"/>
    <property type="molecule type" value="Genomic_DNA"/>
</dbReference>
<dbReference type="InterPro" id="IPR011049">
    <property type="entry name" value="Serralysin-like_metalloprot_C"/>
</dbReference>
<evidence type="ECO:0000313" key="4">
    <source>
        <dbReference type="EMBL" id="TDT41448.1"/>
    </source>
</evidence>
<keyword evidence="1" id="KW-0106">Calcium</keyword>
<feature type="domain" description="DUF6792" evidence="3">
    <location>
        <begin position="43"/>
        <end position="183"/>
    </location>
</feature>
<accession>A0A4V3EQD5</accession>
<organism evidence="4 5">
    <name type="scientific">Halospina denitrificans</name>
    <dbReference type="NCBI Taxonomy" id="332522"/>
    <lineage>
        <taxon>Bacteria</taxon>
        <taxon>Pseudomonadati</taxon>
        <taxon>Pseudomonadota</taxon>
        <taxon>Gammaproteobacteria</taxon>
        <taxon>Halospina</taxon>
    </lineage>
</organism>
<proteinExistence type="predicted"/>
<evidence type="ECO:0000313" key="5">
    <source>
        <dbReference type="Proteomes" id="UP000295830"/>
    </source>
</evidence>
<dbReference type="SUPFAM" id="SSF51120">
    <property type="entry name" value="beta-Roll"/>
    <property type="match status" value="1"/>
</dbReference>
<evidence type="ECO:0000256" key="1">
    <source>
        <dbReference type="ARBA" id="ARBA00022837"/>
    </source>
</evidence>
<protein>
    <recommendedName>
        <fullName evidence="3">DUF6792 domain-containing protein</fullName>
    </recommendedName>
</protein>
<evidence type="ECO:0000259" key="3">
    <source>
        <dbReference type="Pfam" id="PF20591"/>
    </source>
</evidence>
<dbReference type="SUPFAM" id="SSF53474">
    <property type="entry name" value="alpha/beta-Hydrolases"/>
    <property type="match status" value="1"/>
</dbReference>
<sequence>MSEFTKSAFEASLLSVVVYNDQISETSDSDDLIERLSGSLSETEINYFIDNFEIVSTSPNFEGSELDDSGYQGMLVKRKGSDDDGSSEYWFVNRGTEMDSLEGLFQDGILADGGVFLQGEASYQLAAMTSYFNDVVVENEDVPADATIYAAGHSLGGHLTTLLADAYDDTIEHAYTFNGAGVDSLPDTESEQETLIEQIYQSVADSNIADTVANIFTQTFQSNQGHDNVSNFVTTEGLEVVPATNSLLGEIYRVATEEGWHGSGNLAHSLFAHHMISEFDSSLSIDDIGQILNESSNTGEAEHDTFIKGISEILGFDTSSLSGEASNDTSDGESDINESHLLLSEVASQYSDQGFKITPLDSVSSSDLMDQLNADTTQGAVARYSVLNNLSFLVEGDFSDVTPSFMDNEAYTDPSQYSEAFWADKLDALSLMLSRNSEDGDNGDVSEPGETIYDDRLGEDEVYGDGVSEVWYPRTESPELKEDITQQVVFGTHDDDSITTGTKDDRVYGLDGNDDIKTGEGNDQVEAGAGNDEVDGGAGIDALDGGSGHGRLHVLNTASSTLRWSA</sequence>
<dbReference type="AlphaFoldDB" id="A0A4V3EQD5"/>